<dbReference type="Pfam" id="PF00633">
    <property type="entry name" value="HHH"/>
    <property type="match status" value="1"/>
</dbReference>
<feature type="active site" description="Proton acceptor" evidence="14">
    <location>
        <position position="475"/>
    </location>
</feature>
<dbReference type="InterPro" id="IPR023170">
    <property type="entry name" value="HhH_base_excis_C"/>
</dbReference>
<dbReference type="SMART" id="SM00478">
    <property type="entry name" value="ENDO3c"/>
    <property type="match status" value="1"/>
</dbReference>
<dbReference type="Gene3D" id="1.10.340.30">
    <property type="entry name" value="Hypothetical protein, domain 2"/>
    <property type="match status" value="1"/>
</dbReference>
<dbReference type="Gene3D" id="1.10.1670.10">
    <property type="entry name" value="Helix-hairpin-Helix base-excision DNA repair enzymes (C-terminal)"/>
    <property type="match status" value="1"/>
</dbReference>
<comment type="caution">
    <text evidence="18">The sequence shown here is derived from an EMBL/GenBank/DDBJ whole genome shotgun (WGS) entry which is preliminary data.</text>
</comment>
<feature type="binding site" evidence="15">
    <location>
        <position position="380"/>
    </location>
    <ligand>
        <name>Mg(2+)</name>
        <dbReference type="ChEBI" id="CHEBI:18420"/>
        <label>1</label>
    </ligand>
</feature>
<feature type="site" description="Important for catalytic activity" evidence="16">
    <location>
        <position position="449"/>
    </location>
</feature>
<dbReference type="SUPFAM" id="SSF48150">
    <property type="entry name" value="DNA-glycosylase"/>
    <property type="match status" value="1"/>
</dbReference>
<evidence type="ECO:0000256" key="16">
    <source>
        <dbReference type="PIRSR" id="PIRSR604808-3"/>
    </source>
</evidence>
<comment type="catalytic activity">
    <reaction evidence="13">
        <text>2'-deoxyribonucleotide-(2'-deoxyribose 5'-phosphate)-2'-deoxyribonucleotide-DNA = a 3'-end 2'-deoxyribonucleotide-(2,3-dehydro-2,3-deoxyribose 5'-phosphate)-DNA + a 5'-end 5'-phospho-2'-deoxyribonucleoside-DNA + H(+)</text>
        <dbReference type="Rhea" id="RHEA:66592"/>
        <dbReference type="Rhea" id="RHEA-COMP:13180"/>
        <dbReference type="Rhea" id="RHEA-COMP:16897"/>
        <dbReference type="Rhea" id="RHEA-COMP:17067"/>
        <dbReference type="ChEBI" id="CHEBI:15378"/>
        <dbReference type="ChEBI" id="CHEBI:136412"/>
        <dbReference type="ChEBI" id="CHEBI:157695"/>
        <dbReference type="ChEBI" id="CHEBI:167181"/>
        <dbReference type="EC" id="4.2.99.18"/>
    </reaction>
</comment>
<dbReference type="NCBIfam" id="TIGR00633">
    <property type="entry name" value="xth"/>
    <property type="match status" value="1"/>
</dbReference>
<evidence type="ECO:0000259" key="17">
    <source>
        <dbReference type="SMART" id="SM00478"/>
    </source>
</evidence>
<dbReference type="EMBL" id="DSDS01000137">
    <property type="protein sequence ID" value="HET98230.1"/>
    <property type="molecule type" value="Genomic_DNA"/>
</dbReference>
<gene>
    <name evidence="18" type="primary">xth</name>
    <name evidence="13" type="synonym">nth</name>
    <name evidence="18" type="ORF">ENN98_05995</name>
</gene>
<evidence type="ECO:0000256" key="2">
    <source>
        <dbReference type="ARBA" id="ARBA00008343"/>
    </source>
</evidence>
<proteinExistence type="inferred from homology"/>
<dbReference type="GO" id="GO:0006289">
    <property type="term" value="P:nucleotide-excision repair"/>
    <property type="evidence" value="ECO:0007669"/>
    <property type="project" value="TreeGrafter"/>
</dbReference>
<dbReference type="Pfam" id="PF00730">
    <property type="entry name" value="HhH-GPD"/>
    <property type="match status" value="1"/>
</dbReference>
<dbReference type="InterPro" id="IPR004808">
    <property type="entry name" value="AP_endonuc_1"/>
</dbReference>
<feature type="binding site" evidence="15">
    <location>
        <position position="475"/>
    </location>
    <ligand>
        <name>Mg(2+)</name>
        <dbReference type="ChEBI" id="CHEBI:18420"/>
        <label>1</label>
    </ligand>
</feature>
<keyword evidence="8 13" id="KW-0408">Iron</keyword>
<dbReference type="FunFam" id="1.10.340.30:FF:000001">
    <property type="entry name" value="Endonuclease III"/>
    <property type="match status" value="1"/>
</dbReference>
<evidence type="ECO:0000313" key="18">
    <source>
        <dbReference type="EMBL" id="HET98230.1"/>
    </source>
</evidence>
<keyword evidence="12 13" id="KW-0326">Glycosidase</keyword>
<feature type="binding site" evidence="15">
    <location>
        <position position="238"/>
    </location>
    <ligand>
        <name>Mg(2+)</name>
        <dbReference type="ChEBI" id="CHEBI:18420"/>
        <label>1</label>
    </ligand>
</feature>
<dbReference type="AlphaFoldDB" id="A0A7C2XHC5"/>
<dbReference type="GO" id="GO:0003677">
    <property type="term" value="F:DNA binding"/>
    <property type="evidence" value="ECO:0007669"/>
    <property type="project" value="UniProtKB-UniRule"/>
</dbReference>
<feature type="binding site" evidence="15">
    <location>
        <position position="474"/>
    </location>
    <ligand>
        <name>Mg(2+)</name>
        <dbReference type="ChEBI" id="CHEBI:18420"/>
        <label>1</label>
    </ligand>
</feature>
<dbReference type="InterPro" id="IPR003265">
    <property type="entry name" value="HhH-GPD_domain"/>
</dbReference>
<evidence type="ECO:0000256" key="3">
    <source>
        <dbReference type="ARBA" id="ARBA00022485"/>
    </source>
</evidence>
<feature type="site" description="Interaction with DNA substrate" evidence="16">
    <location>
        <position position="475"/>
    </location>
</feature>
<evidence type="ECO:0000256" key="15">
    <source>
        <dbReference type="PIRSR" id="PIRSR604808-2"/>
    </source>
</evidence>
<feature type="binding site" evidence="13">
    <location>
        <position position="200"/>
    </location>
    <ligand>
        <name>[4Fe-4S] cluster</name>
        <dbReference type="ChEBI" id="CHEBI:49883"/>
    </ligand>
</feature>
<organism evidence="18">
    <name type="scientific">Desulfurivibrio alkaliphilus</name>
    <dbReference type="NCBI Taxonomy" id="427923"/>
    <lineage>
        <taxon>Bacteria</taxon>
        <taxon>Pseudomonadati</taxon>
        <taxon>Thermodesulfobacteriota</taxon>
        <taxon>Desulfobulbia</taxon>
        <taxon>Desulfobulbales</taxon>
        <taxon>Desulfobulbaceae</taxon>
        <taxon>Desulfurivibrio</taxon>
    </lineage>
</organism>
<feature type="binding site" evidence="15">
    <location>
        <position position="266"/>
    </location>
    <ligand>
        <name>Mg(2+)</name>
        <dbReference type="ChEBI" id="CHEBI:18420"/>
        <label>1</label>
    </ligand>
</feature>
<dbReference type="InterPro" id="IPR005759">
    <property type="entry name" value="Nth"/>
</dbReference>
<keyword evidence="5 13" id="KW-0227">DNA damage</keyword>
<dbReference type="SUPFAM" id="SSF56219">
    <property type="entry name" value="DNase I-like"/>
    <property type="match status" value="1"/>
</dbReference>
<dbReference type="CDD" id="cd00056">
    <property type="entry name" value="ENDO3c"/>
    <property type="match status" value="1"/>
</dbReference>
<dbReference type="InterPro" id="IPR005135">
    <property type="entry name" value="Endo/exonuclease/phosphatase"/>
</dbReference>
<dbReference type="PROSITE" id="PS51435">
    <property type="entry name" value="AP_NUCLEASE_F1_4"/>
    <property type="match status" value="1"/>
</dbReference>
<name>A0A7C2XHC5_9BACT</name>
<dbReference type="InterPro" id="IPR011257">
    <property type="entry name" value="DNA_glycosylase"/>
</dbReference>
<keyword evidence="9 13" id="KW-0411">Iron-sulfur</keyword>
<feature type="binding site" evidence="13">
    <location>
        <position position="193"/>
    </location>
    <ligand>
        <name>[4Fe-4S] cluster</name>
        <dbReference type="ChEBI" id="CHEBI:49883"/>
    </ligand>
</feature>
<feature type="active site" evidence="14">
    <location>
        <position position="339"/>
    </location>
</feature>
<dbReference type="NCBIfam" id="TIGR00195">
    <property type="entry name" value="exoDNase_III"/>
    <property type="match status" value="1"/>
</dbReference>
<keyword evidence="11 13" id="KW-0456">Lyase</keyword>
<comment type="function">
    <text evidence="13">DNA repair enzyme that has both DNA N-glycosylase activity and AP-lyase activity. The DNA N-glycosylase activity releases various damaged pyrimidines from DNA by cleaving the N-glycosidic bond, leaving an AP (apurinic/apyrimidinic) site. The AP-lyase activity cleaves the phosphodiester bond 3' to the AP site by a beta-elimination, leaving a 3'-terminal unsaturated sugar and a product with a terminal 5'-phosphate.</text>
</comment>
<evidence type="ECO:0000256" key="8">
    <source>
        <dbReference type="ARBA" id="ARBA00023004"/>
    </source>
</evidence>
<dbReference type="PANTHER" id="PTHR43286">
    <property type="entry name" value="ENDONUCLEASE III-LIKE PROTEIN 1"/>
    <property type="match status" value="1"/>
</dbReference>
<dbReference type="GO" id="GO:0000703">
    <property type="term" value="F:oxidized pyrimidine nucleobase lesion DNA N-glycosylase activity"/>
    <property type="evidence" value="ECO:0007669"/>
    <property type="project" value="TreeGrafter"/>
</dbReference>
<dbReference type="Gene3D" id="3.60.10.10">
    <property type="entry name" value="Endonuclease/exonuclease/phosphatase"/>
    <property type="match status" value="1"/>
</dbReference>
<feature type="binding site" evidence="13">
    <location>
        <position position="203"/>
    </location>
    <ligand>
        <name>[4Fe-4S] cluster</name>
        <dbReference type="ChEBI" id="CHEBI:49883"/>
    </ligand>
</feature>
<keyword evidence="10 13" id="KW-0234">DNA repair</keyword>
<evidence type="ECO:0000256" key="9">
    <source>
        <dbReference type="ARBA" id="ARBA00023014"/>
    </source>
</evidence>
<dbReference type="PANTHER" id="PTHR43286:SF1">
    <property type="entry name" value="ENDONUCLEASE III-LIKE PROTEIN 1"/>
    <property type="match status" value="1"/>
</dbReference>
<keyword evidence="13" id="KW-0238">DNA-binding</keyword>
<dbReference type="InterPro" id="IPR036691">
    <property type="entry name" value="Endo/exonu/phosph_ase_sf"/>
</dbReference>
<dbReference type="GO" id="GO:0046872">
    <property type="term" value="F:metal ion binding"/>
    <property type="evidence" value="ECO:0007669"/>
    <property type="project" value="UniProtKB-KW"/>
</dbReference>
<sequence>MDTATLDKILARLAEEIPNYRVPVVDLIAVQTRDPYKVLVATILSARTRDETTAVAAARLFAKAPDLDALSRLTEGELARLIHPVGFFRNKAVYLTQLPEAVNKLFGGRIPDTVEELVKLPGVGRKTANLVVAVAFGKPAICVDTHVHRIMNIWGYVQTATPLATEMALRAKLPDRYWLTINSMLVAFGQAVCKPLYPHCDRCPVVRWCPRIGVTPRRVPAGSTAVGARPELRLISWNVNGLRAIAGKGFTGIVRQLAPDILALQEIKAHPEQLPKEVRELPGYHAYWLPAQRKGYSGVATFSRREPLAVRYGMEVEEFEGEGRVLTLEFADFFLINAYLPNAQPELARLDYKLAFCRRFTEFAAGLARQKTVVVCGDFNVAHREIDLARPEENRQSPGFSREERAWMDLFLAAGFVDTFRLFHAEGGHYSWWSYRGGARQRNVGWRIDYFCVDVASRPRVKAAAILPEIMGSDHCPVELLLVAPLPS</sequence>
<feature type="binding site" evidence="13">
    <location>
        <position position="209"/>
    </location>
    <ligand>
        <name>[4Fe-4S] cluster</name>
        <dbReference type="ChEBI" id="CHEBI:49883"/>
    </ligand>
</feature>
<comment type="similarity">
    <text evidence="2 13">Belongs to the Nth/MutY family.</text>
</comment>
<evidence type="ECO:0000256" key="7">
    <source>
        <dbReference type="ARBA" id="ARBA00022842"/>
    </source>
</evidence>
<evidence type="ECO:0000256" key="14">
    <source>
        <dbReference type="PIRSR" id="PIRSR604808-1"/>
    </source>
</evidence>
<evidence type="ECO:0000256" key="5">
    <source>
        <dbReference type="ARBA" id="ARBA00022763"/>
    </source>
</evidence>
<dbReference type="PROSITE" id="PS00726">
    <property type="entry name" value="AP_NUCLEASE_F1_1"/>
    <property type="match status" value="1"/>
</dbReference>
<dbReference type="InterPro" id="IPR004036">
    <property type="entry name" value="Endonuclease-III-like_CS2"/>
</dbReference>
<dbReference type="HAMAP" id="MF_00942">
    <property type="entry name" value="Nth"/>
    <property type="match status" value="1"/>
</dbReference>
<evidence type="ECO:0000256" key="1">
    <source>
        <dbReference type="ARBA" id="ARBA00007092"/>
    </source>
</evidence>
<evidence type="ECO:0000256" key="12">
    <source>
        <dbReference type="ARBA" id="ARBA00023295"/>
    </source>
</evidence>
<evidence type="ECO:0000256" key="4">
    <source>
        <dbReference type="ARBA" id="ARBA00022723"/>
    </source>
</evidence>
<dbReference type="CDD" id="cd09085">
    <property type="entry name" value="Mth212-like_AP-endo"/>
    <property type="match status" value="1"/>
</dbReference>
<dbReference type="InterPro" id="IPR020847">
    <property type="entry name" value="AP_endonuclease_F1_BS"/>
</dbReference>
<keyword evidence="3 13" id="KW-0004">4Fe-4S</keyword>
<keyword evidence="7 15" id="KW-0460">Magnesium</keyword>
<keyword evidence="15" id="KW-0464">Manganese</keyword>
<dbReference type="Proteomes" id="UP000885986">
    <property type="component" value="Unassembled WGS sequence"/>
</dbReference>
<reference evidence="18" key="1">
    <citation type="journal article" date="2020" name="mSystems">
        <title>Genome- and Community-Level Interaction Insights into Carbon Utilization and Element Cycling Functions of Hydrothermarchaeota in Hydrothermal Sediment.</title>
        <authorList>
            <person name="Zhou Z."/>
            <person name="Liu Y."/>
            <person name="Xu W."/>
            <person name="Pan J."/>
            <person name="Luo Z.H."/>
            <person name="Li M."/>
        </authorList>
    </citation>
    <scope>NUCLEOTIDE SEQUENCE [LARGE SCALE GENOMIC DNA]</scope>
    <source>
        <strain evidence="18">SpSt-1224</strain>
    </source>
</reference>
<evidence type="ECO:0000256" key="11">
    <source>
        <dbReference type="ARBA" id="ARBA00023239"/>
    </source>
</evidence>
<keyword evidence="4 13" id="KW-0479">Metal-binding</keyword>
<evidence type="ECO:0000256" key="10">
    <source>
        <dbReference type="ARBA" id="ARBA00023204"/>
    </source>
</evidence>
<dbReference type="EC" id="4.2.99.18" evidence="13"/>
<comment type="cofactor">
    <cofactor evidence="13">
        <name>[4Fe-4S] cluster</name>
        <dbReference type="ChEBI" id="CHEBI:49883"/>
    </cofactor>
    <text evidence="13">Binds 1 [4Fe-4S] cluster.</text>
</comment>
<dbReference type="Pfam" id="PF03372">
    <property type="entry name" value="Exo_endo_phos"/>
    <property type="match status" value="1"/>
</dbReference>
<feature type="active site" description="Proton donor/acceptor" evidence="14">
    <location>
        <position position="378"/>
    </location>
</feature>
<keyword evidence="6 13" id="KW-0378">Hydrolase</keyword>
<comment type="similarity">
    <text evidence="1">Belongs to the DNA repair enzymes AP/ExoA family.</text>
</comment>
<accession>A0A7C2XHC5</accession>
<dbReference type="InterPro" id="IPR000445">
    <property type="entry name" value="HhH_motif"/>
</dbReference>
<dbReference type="PROSITE" id="PS01155">
    <property type="entry name" value="ENDONUCLEASE_III_2"/>
    <property type="match status" value="1"/>
</dbReference>
<protein>
    <recommendedName>
        <fullName evidence="13">Endonuclease III</fullName>
        <ecNumber evidence="13">4.2.99.18</ecNumber>
    </recommendedName>
    <alternativeName>
        <fullName evidence="13">DNA-(apurinic or apyrimidinic site) lyase</fullName>
    </alternativeName>
</protein>
<dbReference type="GO" id="GO:0051539">
    <property type="term" value="F:4 iron, 4 sulfur cluster binding"/>
    <property type="evidence" value="ECO:0007669"/>
    <property type="project" value="UniProtKB-UniRule"/>
</dbReference>
<feature type="site" description="Transition state stabilizer" evidence="16">
    <location>
        <position position="380"/>
    </location>
</feature>
<feature type="domain" description="HhH-GPD" evidence="17">
    <location>
        <begin position="44"/>
        <end position="191"/>
    </location>
</feature>
<dbReference type="GO" id="GO:0006285">
    <property type="term" value="P:base-excision repair, AP site formation"/>
    <property type="evidence" value="ECO:0007669"/>
    <property type="project" value="TreeGrafter"/>
</dbReference>
<evidence type="ECO:0000256" key="13">
    <source>
        <dbReference type="HAMAP-Rule" id="MF_00942"/>
    </source>
</evidence>
<feature type="binding site" evidence="15">
    <location>
        <position position="378"/>
    </location>
    <ligand>
        <name>Mg(2+)</name>
        <dbReference type="ChEBI" id="CHEBI:18420"/>
        <label>1</label>
    </ligand>
</feature>
<dbReference type="GO" id="GO:0140078">
    <property type="term" value="F:class I DNA-(apurinic or apyrimidinic site) endonuclease activity"/>
    <property type="evidence" value="ECO:0007669"/>
    <property type="project" value="UniProtKB-EC"/>
</dbReference>
<evidence type="ECO:0000256" key="6">
    <source>
        <dbReference type="ARBA" id="ARBA00022801"/>
    </source>
</evidence>
<comment type="cofactor">
    <cofactor evidence="15">
        <name>Mg(2+)</name>
        <dbReference type="ChEBI" id="CHEBI:18420"/>
    </cofactor>
    <cofactor evidence="15">
        <name>Mn(2+)</name>
        <dbReference type="ChEBI" id="CHEBI:29035"/>
    </cofactor>
    <text evidence="15">Probably binds two magnesium or manganese ions per subunit.</text>
</comment>